<reference evidence="1" key="1">
    <citation type="journal article" date="2019" name="PLoS Negl. Trop. Dis.">
        <title>Revisiting the worldwide diversity of Leptospira species in the environment.</title>
        <authorList>
            <person name="Vincent A.T."/>
            <person name="Schiettekatte O."/>
            <person name="Bourhy P."/>
            <person name="Veyrier F.J."/>
            <person name="Picardeau M."/>
        </authorList>
    </citation>
    <scope>NUCLEOTIDE SEQUENCE [LARGE SCALE GENOMIC DNA]</scope>
    <source>
        <strain evidence="1">201800299</strain>
    </source>
</reference>
<dbReference type="InterPro" id="IPR050793">
    <property type="entry name" value="CMP-NeuNAc_synthase"/>
</dbReference>
<dbReference type="AlphaFoldDB" id="A0A5F1Y834"/>
<comment type="caution">
    <text evidence="1">The sequence shown here is derived from an EMBL/GenBank/DDBJ whole genome shotgun (WGS) entry which is preliminary data.</text>
</comment>
<dbReference type="InterPro" id="IPR029044">
    <property type="entry name" value="Nucleotide-diphossugar_trans"/>
</dbReference>
<dbReference type="PANTHER" id="PTHR21485:SF6">
    <property type="entry name" value="N-ACYLNEURAMINATE CYTIDYLYLTRANSFERASE-RELATED"/>
    <property type="match status" value="1"/>
</dbReference>
<dbReference type="SUPFAM" id="SSF53448">
    <property type="entry name" value="Nucleotide-diphospho-sugar transferases"/>
    <property type="match status" value="1"/>
</dbReference>
<dbReference type="OrthoDB" id="9805604at2"/>
<dbReference type="Gene3D" id="3.90.550.10">
    <property type="entry name" value="Spore Coat Polysaccharide Biosynthesis Protein SpsA, Chain A"/>
    <property type="match status" value="1"/>
</dbReference>
<evidence type="ECO:0000313" key="2">
    <source>
        <dbReference type="Proteomes" id="UP000298277"/>
    </source>
</evidence>
<sequence>MLAIIPARGGSKGLPGKNVRPLLGKPLIAYTIEAAKRSKEITRIVISTDDVGIAEVATSYGAELPFMRPPELATDTALGVDNYIYTIERLEREGNEIIKSFVVLQPTSPLRISEDIDGAIRLFRERNADSVVSYTEEAHPVVWHRYVNEDLSFQNIFEENIKNRQDNRKSYYPNGCVFVFNSEMIRKKQYYSDRSYAYLMPRSRSVDIDTLEDFEYAEYLMERSVNQK</sequence>
<proteinExistence type="predicted"/>
<dbReference type="Proteomes" id="UP000298277">
    <property type="component" value="Unassembled WGS sequence"/>
</dbReference>
<dbReference type="CDD" id="cd02513">
    <property type="entry name" value="CMP-NeuAc_Synthase"/>
    <property type="match status" value="1"/>
</dbReference>
<dbReference type="PANTHER" id="PTHR21485">
    <property type="entry name" value="HAD SUPERFAMILY MEMBERS CMAS AND KDSC"/>
    <property type="match status" value="1"/>
</dbReference>
<dbReference type="InterPro" id="IPR003329">
    <property type="entry name" value="Cytidylyl_trans"/>
</dbReference>
<keyword evidence="1" id="KW-0808">Transferase</keyword>
<name>A0A5F1Y834_9LEPT</name>
<keyword evidence="2" id="KW-1185">Reference proteome</keyword>
<protein>
    <submittedName>
        <fullName evidence="1">Acylneuraminate cytidylyltransferase family protein</fullName>
    </submittedName>
</protein>
<accession>A0A5F1Y834</accession>
<evidence type="ECO:0000313" key="1">
    <source>
        <dbReference type="EMBL" id="TGK30937.1"/>
    </source>
</evidence>
<keyword evidence="1" id="KW-0548">Nucleotidyltransferase</keyword>
<organism evidence="1 2">
    <name type="scientific">Leptospira gomenensis</name>
    <dbReference type="NCBI Taxonomy" id="2484974"/>
    <lineage>
        <taxon>Bacteria</taxon>
        <taxon>Pseudomonadati</taxon>
        <taxon>Spirochaetota</taxon>
        <taxon>Spirochaetia</taxon>
        <taxon>Leptospirales</taxon>
        <taxon>Leptospiraceae</taxon>
        <taxon>Leptospira</taxon>
    </lineage>
</organism>
<gene>
    <name evidence="1" type="ORF">EHQ17_14535</name>
</gene>
<dbReference type="RefSeq" id="WP_135590651.1">
    <property type="nucleotide sequence ID" value="NZ_RQEZ01000048.1"/>
</dbReference>
<dbReference type="Pfam" id="PF02348">
    <property type="entry name" value="CTP_transf_3"/>
    <property type="match status" value="1"/>
</dbReference>
<dbReference type="GO" id="GO:0008781">
    <property type="term" value="F:N-acylneuraminate cytidylyltransferase activity"/>
    <property type="evidence" value="ECO:0007669"/>
    <property type="project" value="TreeGrafter"/>
</dbReference>
<dbReference type="EMBL" id="RQFA01000066">
    <property type="protein sequence ID" value="TGK30937.1"/>
    <property type="molecule type" value="Genomic_DNA"/>
</dbReference>